<dbReference type="Proteomes" id="UP000664417">
    <property type="component" value="Unassembled WGS sequence"/>
</dbReference>
<gene>
    <name evidence="1" type="ORF">J3U88_03795</name>
</gene>
<dbReference type="Pfam" id="PF06108">
    <property type="entry name" value="DUF952"/>
    <property type="match status" value="1"/>
</dbReference>
<dbReference type="InterPro" id="IPR009297">
    <property type="entry name" value="DUF952"/>
</dbReference>
<name>A0A8J7U3S5_9BACT</name>
<evidence type="ECO:0000313" key="2">
    <source>
        <dbReference type="Proteomes" id="UP000664417"/>
    </source>
</evidence>
<dbReference type="PANTHER" id="PTHR34129">
    <property type="entry name" value="BLR1139 PROTEIN"/>
    <property type="match status" value="1"/>
</dbReference>
<proteinExistence type="predicted"/>
<dbReference type="Gene3D" id="3.20.170.20">
    <property type="entry name" value="Protein of unknown function DUF952"/>
    <property type="match status" value="1"/>
</dbReference>
<reference evidence="1" key="1">
    <citation type="submission" date="2021-03" db="EMBL/GenBank/DDBJ databases">
        <authorList>
            <person name="Wang G."/>
        </authorList>
    </citation>
    <scope>NUCLEOTIDE SEQUENCE</scope>
    <source>
        <strain evidence="1">KCTC 12899</strain>
    </source>
</reference>
<protein>
    <submittedName>
        <fullName evidence="1">DUF952 domain-containing protein</fullName>
    </submittedName>
</protein>
<organism evidence="1 2">
    <name type="scientific">Acanthopleuribacter pedis</name>
    <dbReference type="NCBI Taxonomy" id="442870"/>
    <lineage>
        <taxon>Bacteria</taxon>
        <taxon>Pseudomonadati</taxon>
        <taxon>Acidobacteriota</taxon>
        <taxon>Holophagae</taxon>
        <taxon>Acanthopleuribacterales</taxon>
        <taxon>Acanthopleuribacteraceae</taxon>
        <taxon>Acanthopleuribacter</taxon>
    </lineage>
</organism>
<evidence type="ECO:0000313" key="1">
    <source>
        <dbReference type="EMBL" id="MBO1317571.1"/>
    </source>
</evidence>
<sequence length="113" mass="12661">MIYHIVPRGEWQSQGDQMVYTPKSLGDEGFIHCSELKQLLGSASRYYKGRTDLLVLTVDPNRVIPTIVFENAREGEEPFPHIYGPLNRNAVVGIHPLQARPDGEFTLPETLAG</sequence>
<dbReference type="RefSeq" id="WP_207856876.1">
    <property type="nucleotide sequence ID" value="NZ_JAFREP010000003.1"/>
</dbReference>
<dbReference type="AlphaFoldDB" id="A0A8J7U3S5"/>
<dbReference type="SUPFAM" id="SSF56399">
    <property type="entry name" value="ADP-ribosylation"/>
    <property type="match status" value="1"/>
</dbReference>
<keyword evidence="2" id="KW-1185">Reference proteome</keyword>
<dbReference type="EMBL" id="JAFREP010000003">
    <property type="protein sequence ID" value="MBO1317571.1"/>
    <property type="molecule type" value="Genomic_DNA"/>
</dbReference>
<comment type="caution">
    <text evidence="1">The sequence shown here is derived from an EMBL/GenBank/DDBJ whole genome shotgun (WGS) entry which is preliminary data.</text>
</comment>
<accession>A0A8J7U3S5</accession>
<dbReference type="PANTHER" id="PTHR34129:SF1">
    <property type="entry name" value="DUF952 DOMAIN-CONTAINING PROTEIN"/>
    <property type="match status" value="1"/>
</dbReference>